<dbReference type="EMBL" id="MU842991">
    <property type="protein sequence ID" value="KAK2023679.1"/>
    <property type="molecule type" value="Genomic_DNA"/>
</dbReference>
<protein>
    <recommendedName>
        <fullName evidence="4">Secreted protein</fullName>
    </recommendedName>
</protein>
<gene>
    <name evidence="2" type="ORF">LX32DRAFT_133131</name>
</gene>
<dbReference type="Proteomes" id="UP001232148">
    <property type="component" value="Unassembled WGS sequence"/>
</dbReference>
<accession>A0AAD9H8T5</accession>
<evidence type="ECO:0000313" key="3">
    <source>
        <dbReference type="Proteomes" id="UP001232148"/>
    </source>
</evidence>
<evidence type="ECO:0008006" key="4">
    <source>
        <dbReference type="Google" id="ProtNLM"/>
    </source>
</evidence>
<evidence type="ECO:0000256" key="1">
    <source>
        <dbReference type="SAM" id="SignalP"/>
    </source>
</evidence>
<evidence type="ECO:0000313" key="2">
    <source>
        <dbReference type="EMBL" id="KAK2023679.1"/>
    </source>
</evidence>
<comment type="caution">
    <text evidence="2">The sequence shown here is derived from an EMBL/GenBank/DDBJ whole genome shotgun (WGS) entry which is preliminary data.</text>
</comment>
<proteinExistence type="predicted"/>
<organism evidence="2 3">
    <name type="scientific">Colletotrichum zoysiae</name>
    <dbReference type="NCBI Taxonomy" id="1216348"/>
    <lineage>
        <taxon>Eukaryota</taxon>
        <taxon>Fungi</taxon>
        <taxon>Dikarya</taxon>
        <taxon>Ascomycota</taxon>
        <taxon>Pezizomycotina</taxon>
        <taxon>Sordariomycetes</taxon>
        <taxon>Hypocreomycetidae</taxon>
        <taxon>Glomerellales</taxon>
        <taxon>Glomerellaceae</taxon>
        <taxon>Colletotrichum</taxon>
        <taxon>Colletotrichum graminicola species complex</taxon>
    </lineage>
</organism>
<feature type="signal peptide" evidence="1">
    <location>
        <begin position="1"/>
        <end position="25"/>
    </location>
</feature>
<reference evidence="2" key="1">
    <citation type="submission" date="2021-06" db="EMBL/GenBank/DDBJ databases">
        <title>Comparative genomics, transcriptomics and evolutionary studies reveal genomic signatures of adaptation to plant cell wall in hemibiotrophic fungi.</title>
        <authorList>
            <consortium name="DOE Joint Genome Institute"/>
            <person name="Baroncelli R."/>
            <person name="Diaz J.F."/>
            <person name="Benocci T."/>
            <person name="Peng M."/>
            <person name="Battaglia E."/>
            <person name="Haridas S."/>
            <person name="Andreopoulos W."/>
            <person name="Labutti K."/>
            <person name="Pangilinan J."/>
            <person name="Floch G.L."/>
            <person name="Makela M.R."/>
            <person name="Henrissat B."/>
            <person name="Grigoriev I.V."/>
            <person name="Crouch J.A."/>
            <person name="De Vries R.P."/>
            <person name="Sukno S.A."/>
            <person name="Thon M.R."/>
        </authorList>
    </citation>
    <scope>NUCLEOTIDE SEQUENCE</scope>
    <source>
        <strain evidence="2">MAFF235873</strain>
    </source>
</reference>
<dbReference type="AlphaFoldDB" id="A0AAD9H8T5"/>
<keyword evidence="1" id="KW-0732">Signal</keyword>
<name>A0AAD9H8T5_9PEZI</name>
<sequence>MPWANHQSLFFYGIVWSIRLHSSRASSLVTRLPRPWKPSPSTQRCHIRKPWCIHGPTNRCSTDDGFIYSVRTPSDLAVLVHLPAILVELVTTCHRCLGLWAS</sequence>
<keyword evidence="3" id="KW-1185">Reference proteome</keyword>
<feature type="chain" id="PRO_5042149691" description="Secreted protein" evidence="1">
    <location>
        <begin position="26"/>
        <end position="102"/>
    </location>
</feature>